<keyword evidence="3" id="KW-1185">Reference proteome</keyword>
<organism evidence="2 3">
    <name type="scientific">Vibrio hepatarius</name>
    <dbReference type="NCBI Taxonomy" id="171383"/>
    <lineage>
        <taxon>Bacteria</taxon>
        <taxon>Pseudomonadati</taxon>
        <taxon>Pseudomonadota</taxon>
        <taxon>Gammaproteobacteria</taxon>
        <taxon>Vibrionales</taxon>
        <taxon>Vibrionaceae</taxon>
        <taxon>Vibrio</taxon>
        <taxon>Vibrio oreintalis group</taxon>
    </lineage>
</organism>
<name>A0A0M0I397_9VIBR</name>
<evidence type="ECO:0000259" key="1">
    <source>
        <dbReference type="Pfam" id="PF00857"/>
    </source>
</evidence>
<dbReference type="Proteomes" id="UP000037530">
    <property type="component" value="Unassembled WGS sequence"/>
</dbReference>
<dbReference type="STRING" id="171383.AKJ31_00080"/>
<dbReference type="SUPFAM" id="SSF52499">
    <property type="entry name" value="Isochorismatase-like hydrolases"/>
    <property type="match status" value="1"/>
</dbReference>
<comment type="caution">
    <text evidence="2">The sequence shown here is derived from an EMBL/GenBank/DDBJ whole genome shotgun (WGS) entry which is preliminary data.</text>
</comment>
<protein>
    <submittedName>
        <fullName evidence="2">Isochorismatase</fullName>
    </submittedName>
</protein>
<dbReference type="AlphaFoldDB" id="A0A0M0I397"/>
<dbReference type="Pfam" id="PF00857">
    <property type="entry name" value="Isochorismatase"/>
    <property type="match status" value="1"/>
</dbReference>
<dbReference type="Gene3D" id="3.40.50.850">
    <property type="entry name" value="Isochorismatase-like"/>
    <property type="match status" value="1"/>
</dbReference>
<accession>A0A0M0I397</accession>
<evidence type="ECO:0000313" key="3">
    <source>
        <dbReference type="Proteomes" id="UP000037530"/>
    </source>
</evidence>
<dbReference type="PANTHER" id="PTHR14119:SF3">
    <property type="entry name" value="ISOCHORISMATASE DOMAIN-CONTAINING PROTEIN 2"/>
    <property type="match status" value="1"/>
</dbReference>
<proteinExistence type="predicted"/>
<dbReference type="PANTHER" id="PTHR14119">
    <property type="entry name" value="HYDROLASE"/>
    <property type="match status" value="1"/>
</dbReference>
<dbReference type="InterPro" id="IPR000868">
    <property type="entry name" value="Isochorismatase-like_dom"/>
</dbReference>
<feature type="domain" description="Isochorismatase-like" evidence="1">
    <location>
        <begin position="8"/>
        <end position="155"/>
    </location>
</feature>
<dbReference type="InterPro" id="IPR036380">
    <property type="entry name" value="Isochorismatase-like_sf"/>
</dbReference>
<gene>
    <name evidence="2" type="ORF">AKJ31_00080</name>
</gene>
<sequence>MLNKNNTGLIVVDVQGKLARIVNDSDLLIENCAKLIKGAQILGLPIVWLEQNPEKLGATVEELSTLLSEQKAITKFTFDGYAEPEVMQAIHRADIETWLVCGIETHICVYQTAMSLIKQNYEVQLVEDCVSSRTIQNKQLGINKLVSQGAQLTGLEMCLYELVKDCRKPEFKAILSLIK</sequence>
<evidence type="ECO:0000313" key="2">
    <source>
        <dbReference type="EMBL" id="KOO08805.1"/>
    </source>
</evidence>
<dbReference type="EMBL" id="LHPI01000001">
    <property type="protein sequence ID" value="KOO08805.1"/>
    <property type="molecule type" value="Genomic_DNA"/>
</dbReference>
<dbReference type="RefSeq" id="WP_053407058.1">
    <property type="nucleotide sequence ID" value="NZ_LHPI01000001.1"/>
</dbReference>
<dbReference type="PATRIC" id="fig|171383.3.peg.16"/>
<dbReference type="InterPro" id="IPR050993">
    <property type="entry name" value="Isochorismatase_domain"/>
</dbReference>
<reference evidence="3" key="1">
    <citation type="submission" date="2015-08" db="EMBL/GenBank/DDBJ databases">
        <title>Vibrio galatheae sp. nov., a novel member of the Vibrionaceae family isolated from the Solomon Islands.</title>
        <authorList>
            <person name="Giubergia S."/>
            <person name="Machado H."/>
            <person name="Mateiu R.V."/>
            <person name="Gram L."/>
        </authorList>
    </citation>
    <scope>NUCLEOTIDE SEQUENCE [LARGE SCALE GENOMIC DNA]</scope>
    <source>
        <strain evidence="3">DSM 19134</strain>
    </source>
</reference>
<dbReference type="OrthoDB" id="9796958at2"/>
<dbReference type="CDD" id="cd01012">
    <property type="entry name" value="YcaC_related"/>
    <property type="match status" value="1"/>
</dbReference>